<dbReference type="InParanoid" id="A0A067M5A4"/>
<dbReference type="HOGENOM" id="CLU_007337_0_1_1"/>
<organism evidence="1 2">
    <name type="scientific">Botryobasidium botryosum (strain FD-172 SS1)</name>
    <dbReference type="NCBI Taxonomy" id="930990"/>
    <lineage>
        <taxon>Eukaryota</taxon>
        <taxon>Fungi</taxon>
        <taxon>Dikarya</taxon>
        <taxon>Basidiomycota</taxon>
        <taxon>Agaricomycotina</taxon>
        <taxon>Agaricomycetes</taxon>
        <taxon>Cantharellales</taxon>
        <taxon>Botryobasidiaceae</taxon>
        <taxon>Botryobasidium</taxon>
    </lineage>
</organism>
<accession>A0A067M5A4</accession>
<dbReference type="OrthoDB" id="2669721at2759"/>
<dbReference type="Proteomes" id="UP000027195">
    <property type="component" value="Unassembled WGS sequence"/>
</dbReference>
<dbReference type="AlphaFoldDB" id="A0A067M5A4"/>
<dbReference type="EMBL" id="KL198062">
    <property type="protein sequence ID" value="KDQ10948.1"/>
    <property type="molecule type" value="Genomic_DNA"/>
</dbReference>
<name>A0A067M5A4_BOTB1</name>
<keyword evidence="2" id="KW-1185">Reference proteome</keyword>
<protein>
    <submittedName>
        <fullName evidence="1">Uncharacterized protein</fullName>
    </submittedName>
</protein>
<evidence type="ECO:0000313" key="1">
    <source>
        <dbReference type="EMBL" id="KDQ10948.1"/>
    </source>
</evidence>
<proteinExistence type="predicted"/>
<sequence length="873" mass="98329">MSDDNNVTSLIEDLAVAQEFINIIRGASLDDAHSRLSEDALKRLRSPAPPPDLTDPDLVFSLKLFLATDNGSKKSYDSVREAVLERHPEHPVLTYYQVRQKIAEISGVTSIEDDMCINGCVGYTGPWQEAECCPKCSEPRYDPVKLAASGGKTKVPRQTFHTIPLGPQAQALRQTLVGAKEMEYGAECTEKIIEELMANGGKLSAWEDWFHGTEHIKAWLAGDITRNDIVVFLSIDGAQLYRNKQSDCWMWIWVVLSLSPDRRYIKKRVLPGGFIPGPNKPLVIESYLLRSLHHFSALQKEGLLMWDALSRAIITSHPYMALGAADGPGLSLLDGMVGHTGAFSCRVHCNVKGRRCPGSSRYYPAHLLPNNYSVPGCIHPDIDILRIPPVSADDYDKSVKLLLASRTRREYEERRRDTGISKPSIFSGLHPRHTTRVPRVFSLDNMHLPALNIPDLLMLLWRGLIECHQGDDRSTWDWAVFMEGGVWEAHGKDVANATPYLPGSFDRPPRNPVEKWNSGYKARECLMYFYGLGPGVFYGVLRQKHWIHFCKLVQVVRITHQRRIRRVELVRAQKLITEFINEYEGELYYQRRPERIHFCRPSLHNFGAHVIPEISRVGPGYVATQWTIERTIGNLGEEIRQPSNPYTNLSLRGVLRAQVNSLKSMIPALDQDGPKLPRGALDLGDGYVLLKAQDERPQHVSGAAADAIASYFEASGDPTSRTTFDITRWARVRVPNGQIARSAWKESQKPLKQVRMARNVKFMQQNRCYFGEVQYYFIGEIRGTDRALALVSVYSDPDPDLLATSSETLRACKYRGNDSLCVIDVKSISSVVAMPPLTNYHSSAGEYRMHYVVEDFGLEVGAMVPVGEEITEE</sequence>
<gene>
    <name evidence="1" type="ORF">BOTBODRAFT_115068</name>
</gene>
<dbReference type="STRING" id="930990.A0A067M5A4"/>
<reference evidence="2" key="1">
    <citation type="journal article" date="2014" name="Proc. Natl. Acad. Sci. U.S.A.">
        <title>Extensive sampling of basidiomycete genomes demonstrates inadequacy of the white-rot/brown-rot paradigm for wood decay fungi.</title>
        <authorList>
            <person name="Riley R."/>
            <person name="Salamov A.A."/>
            <person name="Brown D.W."/>
            <person name="Nagy L.G."/>
            <person name="Floudas D."/>
            <person name="Held B.W."/>
            <person name="Levasseur A."/>
            <person name="Lombard V."/>
            <person name="Morin E."/>
            <person name="Otillar R."/>
            <person name="Lindquist E.A."/>
            <person name="Sun H."/>
            <person name="LaButti K.M."/>
            <person name="Schmutz J."/>
            <person name="Jabbour D."/>
            <person name="Luo H."/>
            <person name="Baker S.E."/>
            <person name="Pisabarro A.G."/>
            <person name="Walton J.D."/>
            <person name="Blanchette R.A."/>
            <person name="Henrissat B."/>
            <person name="Martin F."/>
            <person name="Cullen D."/>
            <person name="Hibbett D.S."/>
            <person name="Grigoriev I.V."/>
        </authorList>
    </citation>
    <scope>NUCLEOTIDE SEQUENCE [LARGE SCALE GENOMIC DNA]</scope>
    <source>
        <strain evidence="2">FD-172 SS1</strain>
    </source>
</reference>
<evidence type="ECO:0000313" key="2">
    <source>
        <dbReference type="Proteomes" id="UP000027195"/>
    </source>
</evidence>